<evidence type="ECO:0000313" key="1">
    <source>
        <dbReference type="EMBL" id="ETN73734.1"/>
    </source>
</evidence>
<evidence type="ECO:0000313" key="2">
    <source>
        <dbReference type="Proteomes" id="UP000053676"/>
    </source>
</evidence>
<protein>
    <submittedName>
        <fullName evidence="1">Uncharacterized protein</fullName>
    </submittedName>
</protein>
<dbReference type="EMBL" id="KI660422">
    <property type="protein sequence ID" value="ETN73734.1"/>
    <property type="molecule type" value="Genomic_DNA"/>
</dbReference>
<sequence>MQQNDHSFQRCSPSYVVVSKKVDKEVMFVEHSGVGRQLLRCQSQICSGS</sequence>
<accession>W2SVF8</accession>
<keyword evidence="2" id="KW-1185">Reference proteome</keyword>
<dbReference type="AlphaFoldDB" id="W2SVF8"/>
<name>W2SVF8_NECAM</name>
<organism evidence="1 2">
    <name type="scientific">Necator americanus</name>
    <name type="common">Human hookworm</name>
    <dbReference type="NCBI Taxonomy" id="51031"/>
    <lineage>
        <taxon>Eukaryota</taxon>
        <taxon>Metazoa</taxon>
        <taxon>Ecdysozoa</taxon>
        <taxon>Nematoda</taxon>
        <taxon>Chromadorea</taxon>
        <taxon>Rhabditida</taxon>
        <taxon>Rhabditina</taxon>
        <taxon>Rhabditomorpha</taxon>
        <taxon>Strongyloidea</taxon>
        <taxon>Ancylostomatidae</taxon>
        <taxon>Bunostominae</taxon>
        <taxon>Necator</taxon>
    </lineage>
</organism>
<proteinExistence type="predicted"/>
<reference evidence="2" key="1">
    <citation type="journal article" date="2014" name="Nat. Genet.">
        <title>Genome of the human hookworm Necator americanus.</title>
        <authorList>
            <person name="Tang Y.T."/>
            <person name="Gao X."/>
            <person name="Rosa B.A."/>
            <person name="Abubucker S."/>
            <person name="Hallsworth-Pepin K."/>
            <person name="Martin J."/>
            <person name="Tyagi R."/>
            <person name="Heizer E."/>
            <person name="Zhang X."/>
            <person name="Bhonagiri-Palsikar V."/>
            <person name="Minx P."/>
            <person name="Warren W.C."/>
            <person name="Wang Q."/>
            <person name="Zhan B."/>
            <person name="Hotez P.J."/>
            <person name="Sternberg P.W."/>
            <person name="Dougall A."/>
            <person name="Gaze S.T."/>
            <person name="Mulvenna J."/>
            <person name="Sotillo J."/>
            <person name="Ranganathan S."/>
            <person name="Rabelo E.M."/>
            <person name="Wilson R.K."/>
            <person name="Felgner P.L."/>
            <person name="Bethony J."/>
            <person name="Hawdon J.M."/>
            <person name="Gasser R.B."/>
            <person name="Loukas A."/>
            <person name="Mitreva M."/>
        </authorList>
    </citation>
    <scope>NUCLEOTIDE SEQUENCE [LARGE SCALE GENOMIC DNA]</scope>
</reference>
<dbReference type="Proteomes" id="UP000053676">
    <property type="component" value="Unassembled WGS sequence"/>
</dbReference>
<dbReference type="KEGG" id="nai:NECAME_00823"/>
<gene>
    <name evidence="1" type="ORF">NECAME_00823</name>
</gene>